<name>A0ABD3GIB8_9MARC</name>
<dbReference type="Pfam" id="PF00098">
    <property type="entry name" value="zf-CCHC"/>
    <property type="match status" value="1"/>
</dbReference>
<evidence type="ECO:0000259" key="3">
    <source>
        <dbReference type="PROSITE" id="PS50158"/>
    </source>
</evidence>
<keyword evidence="1" id="KW-0862">Zinc</keyword>
<dbReference type="InterPro" id="IPR001878">
    <property type="entry name" value="Znf_CCHC"/>
</dbReference>
<feature type="compositionally biased region" description="Basic and acidic residues" evidence="2">
    <location>
        <begin position="301"/>
        <end position="313"/>
    </location>
</feature>
<dbReference type="SUPFAM" id="SSF57756">
    <property type="entry name" value="Retrovirus zinc finger-like domains"/>
    <property type="match status" value="1"/>
</dbReference>
<keyword evidence="5" id="KW-1185">Reference proteome</keyword>
<organism evidence="4 5">
    <name type="scientific">Riccia sorocarpa</name>
    <dbReference type="NCBI Taxonomy" id="122646"/>
    <lineage>
        <taxon>Eukaryota</taxon>
        <taxon>Viridiplantae</taxon>
        <taxon>Streptophyta</taxon>
        <taxon>Embryophyta</taxon>
        <taxon>Marchantiophyta</taxon>
        <taxon>Marchantiopsida</taxon>
        <taxon>Marchantiidae</taxon>
        <taxon>Marchantiales</taxon>
        <taxon>Ricciaceae</taxon>
        <taxon>Riccia</taxon>
    </lineage>
</organism>
<dbReference type="PROSITE" id="PS50158">
    <property type="entry name" value="ZF_CCHC"/>
    <property type="match status" value="1"/>
</dbReference>
<dbReference type="GO" id="GO:0008270">
    <property type="term" value="F:zinc ion binding"/>
    <property type="evidence" value="ECO:0007669"/>
    <property type="project" value="UniProtKB-KW"/>
</dbReference>
<evidence type="ECO:0000256" key="1">
    <source>
        <dbReference type="PROSITE-ProRule" id="PRU00047"/>
    </source>
</evidence>
<reference evidence="4 5" key="1">
    <citation type="submission" date="2024-09" db="EMBL/GenBank/DDBJ databases">
        <title>Chromosome-scale assembly of Riccia sorocarpa.</title>
        <authorList>
            <person name="Paukszto L."/>
        </authorList>
    </citation>
    <scope>NUCLEOTIDE SEQUENCE [LARGE SCALE GENOMIC DNA]</scope>
    <source>
        <strain evidence="4">LP-2024</strain>
        <tissue evidence="4">Aerial parts of the thallus</tissue>
    </source>
</reference>
<dbReference type="AlphaFoldDB" id="A0ABD3GIB8"/>
<accession>A0ABD3GIB8</accession>
<dbReference type="SMART" id="SM00343">
    <property type="entry name" value="ZnF_C2HC"/>
    <property type="match status" value="1"/>
</dbReference>
<sequence>MLRVDSWSVTPDVMMDDNNFPPLQAQALNAENKTEKGPLKEKMVTLDPKLVGEPSTSAYPRPNAWTLRPRIGTFRSNQIENPYLEGVDPTWGQTVSDEEIQQIIEEINRIDPAGDLDEAKRIPWEEEDERLLKIRYNRLKRASVILNVLQAQYTRDDIKRWLDLTWGVHNDGRWGRKTNKLRIELPWGGEAVQEVRYQDIPNACFRCKKPGHQARDCPVGVKARPGIHNAQPPDKEHREASQRPNKVEVQGSKVDRQQEVAGSGKDEEFVLVKKFRPGKHQERPNHSGKQSSNRSSMLSDLQKEEDKLQHTVDIDTEGSPRTPAANKKDHKSNKGETSPASKRVEDSQQLEGEPGALAAHDLTSEATKEKNEITSLVGFAGPSVDQIIRTPTKWADIVEEDDVMNGSRIAKGMPPECCKKET</sequence>
<feature type="region of interest" description="Disordered" evidence="2">
    <location>
        <begin position="218"/>
        <end position="370"/>
    </location>
</feature>
<feature type="compositionally biased region" description="Basic and acidic residues" evidence="2">
    <location>
        <begin position="253"/>
        <end position="271"/>
    </location>
</feature>
<evidence type="ECO:0000256" key="2">
    <source>
        <dbReference type="SAM" id="MobiDB-lite"/>
    </source>
</evidence>
<gene>
    <name evidence="4" type="ORF">R1sor_021889</name>
</gene>
<comment type="caution">
    <text evidence="4">The sequence shown here is derived from an EMBL/GenBank/DDBJ whole genome shotgun (WGS) entry which is preliminary data.</text>
</comment>
<dbReference type="InterPro" id="IPR036875">
    <property type="entry name" value="Znf_CCHC_sf"/>
</dbReference>
<evidence type="ECO:0000313" key="5">
    <source>
        <dbReference type="Proteomes" id="UP001633002"/>
    </source>
</evidence>
<keyword evidence="1" id="KW-0863">Zinc-finger</keyword>
<dbReference type="Proteomes" id="UP001633002">
    <property type="component" value="Unassembled WGS sequence"/>
</dbReference>
<protein>
    <recommendedName>
        <fullName evidence="3">CCHC-type domain-containing protein</fullName>
    </recommendedName>
</protein>
<evidence type="ECO:0000313" key="4">
    <source>
        <dbReference type="EMBL" id="KAL3678933.1"/>
    </source>
</evidence>
<dbReference type="EMBL" id="JBJQOH010000007">
    <property type="protein sequence ID" value="KAL3678933.1"/>
    <property type="molecule type" value="Genomic_DNA"/>
</dbReference>
<feature type="domain" description="CCHC-type" evidence="3">
    <location>
        <begin position="204"/>
        <end position="218"/>
    </location>
</feature>
<dbReference type="Gene3D" id="4.10.60.10">
    <property type="entry name" value="Zinc finger, CCHC-type"/>
    <property type="match status" value="1"/>
</dbReference>
<proteinExistence type="predicted"/>
<feature type="compositionally biased region" description="Polar residues" evidence="2">
    <location>
        <begin position="287"/>
        <end position="299"/>
    </location>
</feature>
<keyword evidence="1" id="KW-0479">Metal-binding</keyword>